<proteinExistence type="predicted"/>
<organism evidence="2 3">
    <name type="scientific">Plasticicumulans lactativorans</name>
    <dbReference type="NCBI Taxonomy" id="1133106"/>
    <lineage>
        <taxon>Bacteria</taxon>
        <taxon>Pseudomonadati</taxon>
        <taxon>Pseudomonadota</taxon>
        <taxon>Gammaproteobacteria</taxon>
        <taxon>Candidatus Competibacteraceae</taxon>
        <taxon>Plasticicumulans</taxon>
    </lineage>
</organism>
<dbReference type="Proteomes" id="UP000295765">
    <property type="component" value="Unassembled WGS sequence"/>
</dbReference>
<keyword evidence="1" id="KW-0175">Coiled coil</keyword>
<dbReference type="Pfam" id="PF08895">
    <property type="entry name" value="DUF1840"/>
    <property type="match status" value="1"/>
</dbReference>
<evidence type="ECO:0000313" key="3">
    <source>
        <dbReference type="Proteomes" id="UP000295765"/>
    </source>
</evidence>
<dbReference type="InterPro" id="IPR014991">
    <property type="entry name" value="DUF1840"/>
</dbReference>
<gene>
    <name evidence="2" type="ORF">EV699_11239</name>
</gene>
<comment type="caution">
    <text evidence="2">The sequence shown here is derived from an EMBL/GenBank/DDBJ whole genome shotgun (WGS) entry which is preliminary data.</text>
</comment>
<name>A0A4R2L2K1_9GAMM</name>
<accession>A0A4R2L2K1</accession>
<evidence type="ECO:0000256" key="1">
    <source>
        <dbReference type="SAM" id="Coils"/>
    </source>
</evidence>
<keyword evidence="3" id="KW-1185">Reference proteome</keyword>
<feature type="coiled-coil region" evidence="1">
    <location>
        <begin position="46"/>
        <end position="77"/>
    </location>
</feature>
<dbReference type="EMBL" id="SLWY01000012">
    <property type="protein sequence ID" value="TCO80704.1"/>
    <property type="molecule type" value="Genomic_DNA"/>
</dbReference>
<dbReference type="RefSeq" id="WP_165904113.1">
    <property type="nucleotide sequence ID" value="NZ_SLWY01000012.1"/>
</dbReference>
<sequence length="114" mass="11890">MLIRFQGEHTGSIMMFGGAATELLKLMGTSGHEKGALLAEDVPAALESLERALAAMQESEAAAARAAEAAAEEAKAEGRDVPERATALGVRAAPLVALLREIVATRSYLMWGPA</sequence>
<dbReference type="AlphaFoldDB" id="A0A4R2L2K1"/>
<reference evidence="2 3" key="1">
    <citation type="submission" date="2019-03" db="EMBL/GenBank/DDBJ databases">
        <title>Genomic Encyclopedia of Type Strains, Phase IV (KMG-IV): sequencing the most valuable type-strain genomes for metagenomic binning, comparative biology and taxonomic classification.</title>
        <authorList>
            <person name="Goeker M."/>
        </authorList>
    </citation>
    <scope>NUCLEOTIDE SEQUENCE [LARGE SCALE GENOMIC DNA]</scope>
    <source>
        <strain evidence="2 3">DSM 25287</strain>
    </source>
</reference>
<evidence type="ECO:0000313" key="2">
    <source>
        <dbReference type="EMBL" id="TCO80704.1"/>
    </source>
</evidence>
<protein>
    <submittedName>
        <fullName evidence="2">Uncharacterized protein DUF1840</fullName>
    </submittedName>
</protein>